<dbReference type="VEuPathDB" id="FungiDB:PV08_09463"/>
<dbReference type="Gene3D" id="1.20.1250.20">
    <property type="entry name" value="MFS general substrate transporter like domains"/>
    <property type="match status" value="2"/>
</dbReference>
<keyword evidence="6" id="KW-1185">Reference proteome</keyword>
<feature type="transmembrane region" description="Helical" evidence="4">
    <location>
        <begin position="184"/>
        <end position="205"/>
    </location>
</feature>
<comment type="similarity">
    <text evidence="2">Belongs to the major facilitator superfamily. Monocarboxylate porter (TC 2.A.1.13) family.</text>
</comment>
<gene>
    <name evidence="5" type="ORF">PV08_09463</name>
</gene>
<feature type="transmembrane region" description="Helical" evidence="4">
    <location>
        <begin position="217"/>
        <end position="236"/>
    </location>
</feature>
<feature type="transmembrane region" description="Helical" evidence="4">
    <location>
        <begin position="56"/>
        <end position="77"/>
    </location>
</feature>
<dbReference type="GeneID" id="27336546"/>
<keyword evidence="4" id="KW-0472">Membrane</keyword>
<dbReference type="Proteomes" id="UP000053328">
    <property type="component" value="Unassembled WGS sequence"/>
</dbReference>
<evidence type="ECO:0000256" key="1">
    <source>
        <dbReference type="ARBA" id="ARBA00004141"/>
    </source>
</evidence>
<feature type="transmembrane region" description="Helical" evidence="4">
    <location>
        <begin position="421"/>
        <end position="443"/>
    </location>
</feature>
<evidence type="ECO:0008006" key="7">
    <source>
        <dbReference type="Google" id="ProtNLM"/>
    </source>
</evidence>
<name>A0A0D1ZGU7_9EURO</name>
<dbReference type="InterPro" id="IPR050327">
    <property type="entry name" value="Proton-linked_MCT"/>
</dbReference>
<evidence type="ECO:0000256" key="3">
    <source>
        <dbReference type="SAM" id="MobiDB-lite"/>
    </source>
</evidence>
<feature type="transmembrane region" description="Helical" evidence="4">
    <location>
        <begin position="97"/>
        <end position="115"/>
    </location>
</feature>
<dbReference type="AlphaFoldDB" id="A0A0D1ZGU7"/>
<sequence>MAPSNSVELGEQRSPVGGETGTSRDYNDDETVAVDDLEISALPPSMRLSNGGKARVIAGNALLQLPIWGFPMTYGLFQDFYTSSWPLSGSPSGTGVIGTTSNGIIYLCMPFLFAALSQRWAHLRRRVSYLGIALATLSFILSSVSTRSWHLVATQGVLAALGSALLYSPTTLSLGESFTIDSRALAYGVIYSSKNIVGSTCPFLLRGLLDAYGFRNTMRIWTAIVTFTSVAAMLLLPQDTLSTQPAVPIGHRHHHTTRSSHSATTTAGTTTTTSFNSEHQHHQQQQEAEEEEEETSRPRASHAPRPPRRTSWHFLSYRTFHIYIVATMLQSSGYGIPQTYVNSYAHSEARLSATSATLLLTLFNVPGILSSAFFGWLSDNRFRPLSATATTALSSVTSALSVWLLWGLAPARGRGGGGSNMAILSLFSVVFGFFASGYSSTFGGVCKQLEREAAERNQALDSGVVFGMLNGARGVGYVVGGVAGVSLLSVGEKALDGGGGGLSGGRAAYGTEYGPLIVFTGLTIIFGGWSVAWKIFNRRVFNLMFKCFKS</sequence>
<dbReference type="RefSeq" id="XP_016232403.1">
    <property type="nucleotide sequence ID" value="XM_016383780.1"/>
</dbReference>
<dbReference type="HOGENOM" id="CLU_001265_1_2_1"/>
<comment type="subcellular location">
    <subcellularLocation>
        <location evidence="1">Membrane</location>
        <topology evidence="1">Multi-pass membrane protein</topology>
    </subcellularLocation>
</comment>
<feature type="region of interest" description="Disordered" evidence="3">
    <location>
        <begin position="246"/>
        <end position="307"/>
    </location>
</feature>
<dbReference type="InterPro" id="IPR011701">
    <property type="entry name" value="MFS"/>
</dbReference>
<dbReference type="EMBL" id="KN847498">
    <property type="protein sequence ID" value="KIW12187.1"/>
    <property type="molecule type" value="Genomic_DNA"/>
</dbReference>
<dbReference type="PANTHER" id="PTHR11360:SF156">
    <property type="entry name" value="MONOCARBOXYLATE TRANSPORTER, PUTATIVE (AFU_ORTHOLOGUE AFUA_4G14260)-RELATED"/>
    <property type="match status" value="1"/>
</dbReference>
<dbReference type="SUPFAM" id="SSF103473">
    <property type="entry name" value="MFS general substrate transporter"/>
    <property type="match status" value="1"/>
</dbReference>
<feature type="transmembrane region" description="Helical" evidence="4">
    <location>
        <begin position="356"/>
        <end position="377"/>
    </location>
</feature>
<evidence type="ECO:0000256" key="2">
    <source>
        <dbReference type="ARBA" id="ARBA00006727"/>
    </source>
</evidence>
<dbReference type="Pfam" id="PF07690">
    <property type="entry name" value="MFS_1"/>
    <property type="match status" value="1"/>
</dbReference>
<feature type="transmembrane region" description="Helical" evidence="4">
    <location>
        <begin position="315"/>
        <end position="336"/>
    </location>
</feature>
<feature type="transmembrane region" description="Helical" evidence="4">
    <location>
        <begin position="516"/>
        <end position="536"/>
    </location>
</feature>
<feature type="transmembrane region" description="Helical" evidence="4">
    <location>
        <begin position="151"/>
        <end position="172"/>
    </location>
</feature>
<dbReference type="GO" id="GO:0016020">
    <property type="term" value="C:membrane"/>
    <property type="evidence" value="ECO:0007669"/>
    <property type="project" value="UniProtKB-SubCell"/>
</dbReference>
<evidence type="ECO:0000313" key="6">
    <source>
        <dbReference type="Proteomes" id="UP000053328"/>
    </source>
</evidence>
<accession>A0A0D1ZGU7</accession>
<dbReference type="GO" id="GO:0022857">
    <property type="term" value="F:transmembrane transporter activity"/>
    <property type="evidence" value="ECO:0007669"/>
    <property type="project" value="InterPro"/>
</dbReference>
<feature type="transmembrane region" description="Helical" evidence="4">
    <location>
        <begin position="464"/>
        <end position="488"/>
    </location>
</feature>
<organism evidence="5 6">
    <name type="scientific">Exophiala spinifera</name>
    <dbReference type="NCBI Taxonomy" id="91928"/>
    <lineage>
        <taxon>Eukaryota</taxon>
        <taxon>Fungi</taxon>
        <taxon>Dikarya</taxon>
        <taxon>Ascomycota</taxon>
        <taxon>Pezizomycotina</taxon>
        <taxon>Eurotiomycetes</taxon>
        <taxon>Chaetothyriomycetidae</taxon>
        <taxon>Chaetothyriales</taxon>
        <taxon>Herpotrichiellaceae</taxon>
        <taxon>Exophiala</taxon>
    </lineage>
</organism>
<dbReference type="InterPro" id="IPR036259">
    <property type="entry name" value="MFS_trans_sf"/>
</dbReference>
<feature type="region of interest" description="Disordered" evidence="3">
    <location>
        <begin position="1"/>
        <end position="29"/>
    </location>
</feature>
<keyword evidence="4" id="KW-1133">Transmembrane helix</keyword>
<reference evidence="5 6" key="1">
    <citation type="submission" date="2015-01" db="EMBL/GenBank/DDBJ databases">
        <title>The Genome Sequence of Exophiala spinifera CBS89968.</title>
        <authorList>
            <consortium name="The Broad Institute Genomics Platform"/>
            <person name="Cuomo C."/>
            <person name="de Hoog S."/>
            <person name="Gorbushina A."/>
            <person name="Stielow B."/>
            <person name="Teixiera M."/>
            <person name="Abouelleil A."/>
            <person name="Chapman S.B."/>
            <person name="Priest M."/>
            <person name="Young S.K."/>
            <person name="Wortman J."/>
            <person name="Nusbaum C."/>
            <person name="Birren B."/>
        </authorList>
    </citation>
    <scope>NUCLEOTIDE SEQUENCE [LARGE SCALE GENOMIC DNA]</scope>
    <source>
        <strain evidence="5 6">CBS 89968</strain>
    </source>
</reference>
<feature type="transmembrane region" description="Helical" evidence="4">
    <location>
        <begin position="389"/>
        <end position="409"/>
    </location>
</feature>
<feature type="compositionally biased region" description="Low complexity" evidence="3">
    <location>
        <begin position="259"/>
        <end position="274"/>
    </location>
</feature>
<dbReference type="OrthoDB" id="2213137at2759"/>
<keyword evidence="4" id="KW-0812">Transmembrane</keyword>
<proteinExistence type="inferred from homology"/>
<feature type="transmembrane region" description="Helical" evidence="4">
    <location>
        <begin position="127"/>
        <end position="145"/>
    </location>
</feature>
<evidence type="ECO:0000313" key="5">
    <source>
        <dbReference type="EMBL" id="KIW12187.1"/>
    </source>
</evidence>
<dbReference type="PANTHER" id="PTHR11360">
    <property type="entry name" value="MONOCARBOXYLATE TRANSPORTER"/>
    <property type="match status" value="1"/>
</dbReference>
<evidence type="ECO:0000256" key="4">
    <source>
        <dbReference type="SAM" id="Phobius"/>
    </source>
</evidence>
<protein>
    <recommendedName>
        <fullName evidence="7">Major facilitator superfamily (MFS) profile domain-containing protein</fullName>
    </recommendedName>
</protein>